<dbReference type="EMBL" id="JBCGBO010000003">
    <property type="protein sequence ID" value="KAK9215083.1"/>
    <property type="molecule type" value="Genomic_DNA"/>
</dbReference>
<reference evidence="2 3" key="1">
    <citation type="submission" date="2024-05" db="EMBL/GenBank/DDBJ databases">
        <title>Haplotype-resolved chromosome-level genome assembly of Huyou (Citrus changshanensis).</title>
        <authorList>
            <person name="Miao C."/>
            <person name="Chen W."/>
            <person name="Wu Y."/>
            <person name="Wang L."/>
            <person name="Zhao S."/>
            <person name="Grierson D."/>
            <person name="Xu C."/>
            <person name="Chen K."/>
        </authorList>
    </citation>
    <scope>NUCLEOTIDE SEQUENCE [LARGE SCALE GENOMIC DNA]</scope>
    <source>
        <strain evidence="2">01-14</strain>
        <tissue evidence="2">Leaf</tissue>
    </source>
</reference>
<evidence type="ECO:0000313" key="2">
    <source>
        <dbReference type="EMBL" id="KAK9215083.1"/>
    </source>
</evidence>
<gene>
    <name evidence="2" type="ORF">WN944_007086</name>
</gene>
<dbReference type="AlphaFoldDB" id="A0AAP0QQ52"/>
<accession>A0AAP0QQ52</accession>
<evidence type="ECO:0000313" key="3">
    <source>
        <dbReference type="Proteomes" id="UP001428341"/>
    </source>
</evidence>
<proteinExistence type="predicted"/>
<feature type="compositionally biased region" description="Acidic residues" evidence="1">
    <location>
        <begin position="81"/>
        <end position="91"/>
    </location>
</feature>
<sequence length="91" mass="10246">MTADLAAELEEGCYAVSSNSSSINMKNKIKHRHWDETRAHLLGNLSRLQNAPSVLFQERPLDTEFQEENHEDDGNGRWDSDDVDADSGPEC</sequence>
<name>A0AAP0QQ52_9ROSI</name>
<feature type="region of interest" description="Disordered" evidence="1">
    <location>
        <begin position="60"/>
        <end position="91"/>
    </location>
</feature>
<protein>
    <submittedName>
        <fullName evidence="2">Uncharacterized protein</fullName>
    </submittedName>
</protein>
<organism evidence="2 3">
    <name type="scientific">Citrus x changshan-huyou</name>
    <dbReference type="NCBI Taxonomy" id="2935761"/>
    <lineage>
        <taxon>Eukaryota</taxon>
        <taxon>Viridiplantae</taxon>
        <taxon>Streptophyta</taxon>
        <taxon>Embryophyta</taxon>
        <taxon>Tracheophyta</taxon>
        <taxon>Spermatophyta</taxon>
        <taxon>Magnoliopsida</taxon>
        <taxon>eudicotyledons</taxon>
        <taxon>Gunneridae</taxon>
        <taxon>Pentapetalae</taxon>
        <taxon>rosids</taxon>
        <taxon>malvids</taxon>
        <taxon>Sapindales</taxon>
        <taxon>Rutaceae</taxon>
        <taxon>Aurantioideae</taxon>
        <taxon>Citrus</taxon>
    </lineage>
</organism>
<keyword evidence="3" id="KW-1185">Reference proteome</keyword>
<evidence type="ECO:0000256" key="1">
    <source>
        <dbReference type="SAM" id="MobiDB-lite"/>
    </source>
</evidence>
<dbReference type="Proteomes" id="UP001428341">
    <property type="component" value="Unassembled WGS sequence"/>
</dbReference>
<comment type="caution">
    <text evidence="2">The sequence shown here is derived from an EMBL/GenBank/DDBJ whole genome shotgun (WGS) entry which is preliminary data.</text>
</comment>